<gene>
    <name evidence="3" type="ORF">J2S57_002084</name>
</gene>
<comment type="caution">
    <text evidence="3">The sequence shown here is derived from an EMBL/GenBank/DDBJ whole genome shotgun (WGS) entry which is preliminary data.</text>
</comment>
<dbReference type="RefSeq" id="WP_307241032.1">
    <property type="nucleotide sequence ID" value="NZ_JAUSQZ010000001.1"/>
</dbReference>
<organism evidence="3 4">
    <name type="scientific">Kineosporia succinea</name>
    <dbReference type="NCBI Taxonomy" id="84632"/>
    <lineage>
        <taxon>Bacteria</taxon>
        <taxon>Bacillati</taxon>
        <taxon>Actinomycetota</taxon>
        <taxon>Actinomycetes</taxon>
        <taxon>Kineosporiales</taxon>
        <taxon>Kineosporiaceae</taxon>
        <taxon>Kineosporia</taxon>
    </lineage>
</organism>
<protein>
    <recommendedName>
        <fullName evidence="2">DUF4232 domain-containing protein</fullName>
    </recommendedName>
</protein>
<proteinExistence type="predicted"/>
<evidence type="ECO:0000313" key="3">
    <source>
        <dbReference type="EMBL" id="MDP9826335.1"/>
    </source>
</evidence>
<feature type="domain" description="DUF4232" evidence="2">
    <location>
        <begin position="44"/>
        <end position="172"/>
    </location>
</feature>
<feature type="signal peptide" evidence="1">
    <location>
        <begin position="1"/>
        <end position="32"/>
    </location>
</feature>
<dbReference type="Proteomes" id="UP001235712">
    <property type="component" value="Unassembled WGS sequence"/>
</dbReference>
<evidence type="ECO:0000256" key="1">
    <source>
        <dbReference type="SAM" id="SignalP"/>
    </source>
</evidence>
<reference evidence="3 4" key="1">
    <citation type="submission" date="2023-07" db="EMBL/GenBank/DDBJ databases">
        <title>Sequencing the genomes of 1000 actinobacteria strains.</title>
        <authorList>
            <person name="Klenk H.-P."/>
        </authorList>
    </citation>
    <scope>NUCLEOTIDE SEQUENCE [LARGE SCALE GENOMIC DNA]</scope>
    <source>
        <strain evidence="3 4">DSM 44388</strain>
    </source>
</reference>
<dbReference type="Pfam" id="PF14016">
    <property type="entry name" value="DUF4232"/>
    <property type="match status" value="1"/>
</dbReference>
<evidence type="ECO:0000313" key="4">
    <source>
        <dbReference type="Proteomes" id="UP001235712"/>
    </source>
</evidence>
<accession>A0ABT9P280</accession>
<dbReference type="InterPro" id="IPR006311">
    <property type="entry name" value="TAT_signal"/>
</dbReference>
<keyword evidence="4" id="KW-1185">Reference proteome</keyword>
<feature type="chain" id="PRO_5045684387" description="DUF4232 domain-containing protein" evidence="1">
    <location>
        <begin position="33"/>
        <end position="181"/>
    </location>
</feature>
<name>A0ABT9P280_9ACTN</name>
<dbReference type="EMBL" id="JAUSQZ010000001">
    <property type="protein sequence ID" value="MDP9826335.1"/>
    <property type="molecule type" value="Genomic_DNA"/>
</dbReference>
<dbReference type="InterPro" id="IPR025326">
    <property type="entry name" value="DUF4232"/>
</dbReference>
<keyword evidence="1" id="KW-0732">Signal</keyword>
<dbReference type="PROSITE" id="PS51318">
    <property type="entry name" value="TAT"/>
    <property type="match status" value="1"/>
</dbReference>
<evidence type="ECO:0000259" key="2">
    <source>
        <dbReference type="Pfam" id="PF14016"/>
    </source>
</evidence>
<sequence length="181" mass="19072">MNRVFTRAHLIASGAVAVATAGAVAFAPGASAQPVKAAPKTVTCTAANTDIKITKVAQPYNHLLVRARNTSKNNCNAFSAPYLCMGKEAQAPAFVIKESQPQAVVTLFPGETAYASIIVAGYSQREEDYATNQVGVLFANRNNNGSVGSEATVKVSGKGVINAGQAMVTYWQYSRKDALAW</sequence>